<sequence>MTHFFTPSQKDVQFAYSLSNHLKTSCEIDPKSSLSQKPPFDLFSDTSYILRLYVSKDGRIDSVKDTLTLQHSDQSLKLSAKFIPALNNHETRIDPHNRLIIDSNILPSSLKLFSHKNRLNNHIITDSILFLSELARIAHNKVFLSYNKISLAGNALQLELQPNNTHYLDFIERLLIGLEALEKTVLDTFNHVYFISESKDISQDYIHSIKALFEKYQHLNISFRILSNKELLGISKLSSFISYMAASPLLLPVNTLNHGRTDLTLYSETPFLDNNDSLAVQNTSKKLNVLSTPNHVTKRSINYKEKHEYISQDSDKIDSHLKKLIQTKTKDNLLTSVINHKTQKLFLISEIDISDYSIPDNSTQITYNQKVNLEDAINLDESCSSTNYLTFENNRNILRNTNQSAKMVDNRTEKFNDFLKKTFTVTNIYNGIGSFNFQKLGLLSSAFNQNLSPNCSQLVPLPSLEKIMEKKTGISYFSNYFAKKLLGGIYSTLKLPFNEAISSLKYFHNLAFYFMQVANLTARRIYQRITQFPVIRFLHLIKNRDLQAVSVFISWVCAYFVLDIHISNQFKNIAFGYLQNIKL</sequence>
<evidence type="ECO:0000313" key="2">
    <source>
        <dbReference type="Proteomes" id="UP000245699"/>
    </source>
</evidence>
<name>A0A2T9Z441_9FUNG</name>
<comment type="caution">
    <text evidence="1">The sequence shown here is derived from an EMBL/GenBank/DDBJ whole genome shotgun (WGS) entry which is preliminary data.</text>
</comment>
<gene>
    <name evidence="1" type="ORF">BB559_000806</name>
</gene>
<keyword evidence="2" id="KW-1185">Reference proteome</keyword>
<evidence type="ECO:0000313" key="1">
    <source>
        <dbReference type="EMBL" id="PVU99329.1"/>
    </source>
</evidence>
<accession>A0A2T9Z441</accession>
<dbReference type="AlphaFoldDB" id="A0A2T9Z441"/>
<dbReference type="EMBL" id="MBFT01000042">
    <property type="protein sequence ID" value="PVU99329.1"/>
    <property type="molecule type" value="Genomic_DNA"/>
</dbReference>
<protein>
    <submittedName>
        <fullName evidence="1">Uncharacterized protein</fullName>
    </submittedName>
</protein>
<dbReference type="Proteomes" id="UP000245699">
    <property type="component" value="Unassembled WGS sequence"/>
</dbReference>
<proteinExistence type="predicted"/>
<dbReference type="OrthoDB" id="5759916at2759"/>
<organism evidence="1 2">
    <name type="scientific">Furculomyces boomerangus</name>
    <dbReference type="NCBI Taxonomy" id="61424"/>
    <lineage>
        <taxon>Eukaryota</taxon>
        <taxon>Fungi</taxon>
        <taxon>Fungi incertae sedis</taxon>
        <taxon>Zoopagomycota</taxon>
        <taxon>Kickxellomycotina</taxon>
        <taxon>Harpellomycetes</taxon>
        <taxon>Harpellales</taxon>
        <taxon>Harpellaceae</taxon>
        <taxon>Furculomyces</taxon>
    </lineage>
</organism>
<reference evidence="1 2" key="1">
    <citation type="journal article" date="2018" name="MBio">
        <title>Comparative Genomics Reveals the Core Gene Toolbox for the Fungus-Insect Symbiosis.</title>
        <authorList>
            <person name="Wang Y."/>
            <person name="Stata M."/>
            <person name="Wang W."/>
            <person name="Stajich J.E."/>
            <person name="White M.M."/>
            <person name="Moncalvo J.M."/>
        </authorList>
    </citation>
    <scope>NUCLEOTIDE SEQUENCE [LARGE SCALE GENOMIC DNA]</scope>
    <source>
        <strain evidence="1 2">AUS-77-4</strain>
    </source>
</reference>